<dbReference type="SMART" id="SM00642">
    <property type="entry name" value="Aamy"/>
    <property type="match status" value="1"/>
</dbReference>
<dbReference type="Pfam" id="PF02922">
    <property type="entry name" value="CBM_48"/>
    <property type="match status" value="1"/>
</dbReference>
<dbReference type="InterPro" id="IPR011840">
    <property type="entry name" value="PulA_typeI"/>
</dbReference>
<protein>
    <submittedName>
        <fullName evidence="3">Type I pullulanase</fullName>
        <ecNumber evidence="3">3.2.1.41</ecNumber>
    </submittedName>
</protein>
<dbReference type="SUPFAM" id="SSF51445">
    <property type="entry name" value="(Trans)glycosidases"/>
    <property type="match status" value="1"/>
</dbReference>
<feature type="domain" description="Glycosyl hydrolase family 13 catalytic" evidence="2">
    <location>
        <begin position="165"/>
        <end position="556"/>
    </location>
</feature>
<dbReference type="CDD" id="cd11341">
    <property type="entry name" value="AmyAc_Pullulanase_LD-like"/>
    <property type="match status" value="1"/>
</dbReference>
<dbReference type="InterPro" id="IPR013780">
    <property type="entry name" value="Glyco_hydro_b"/>
</dbReference>
<keyword evidence="4" id="KW-1185">Reference proteome</keyword>
<evidence type="ECO:0000313" key="4">
    <source>
        <dbReference type="Proteomes" id="UP001597541"/>
    </source>
</evidence>
<accession>A0ABW5PKB1</accession>
<dbReference type="NCBIfam" id="TIGR02104">
    <property type="entry name" value="pulA_typeI"/>
    <property type="match status" value="1"/>
</dbReference>
<dbReference type="EC" id="3.2.1.41" evidence="3"/>
<dbReference type="InterPro" id="IPR014756">
    <property type="entry name" value="Ig_E-set"/>
</dbReference>
<dbReference type="GO" id="GO:0051060">
    <property type="term" value="F:pullulanase activity"/>
    <property type="evidence" value="ECO:0007669"/>
    <property type="project" value="UniProtKB-EC"/>
</dbReference>
<sequence>MAVQRETGETIQYGDPKMIQGLAIGSAEFDEAYGYDGSDLGSSYTPEQTIFKLWAPTASEVKVRLYADWIGEPIEAHPMQREAKGVWKTVLPGDRHGVYYTYQVRIGDKWNEAADPYAKAVGVNGERGVVVDPAKADPERWTKTKPEFLHPTDAVVYEVHVRDLTIHPESGALHKGKYIGAAQNGTRGPLGIPTGLDHIRDLGVTHVQFLPLFDYSYDSVDESRLHEDQYNWGYDPQNYNAPEGSYSTDPYDPLSRIRELKTMIQAYHDNGLRVIMDVVYNHVFDVYRVNFTKLVPGYYFRITEHGLLANGSGCGNDTASERRMMRKFIVDSVLYWAREYHIDGFRFDLMGLHDVDTMNAIRTGLDGIDPSILIIGEGWHMDTALSDDRKANQGNAAMLPGIGMFNDGFRDALKGSVFYGPDQGFVNGKAHAAHDVKRGIVGGIAYWAGIHSYANEPAQSVAYAECHDNFTLWDKLQQSMPGEPQEMMERAHRLASAILLMSQGIPFLHAGQEFMRTKGGDHNSYRSPTAVNWLDWRRCAERRADVEHMKRLIALRKAHPAFRMTAAEQIRRHLRFEEAPEHTVAFTLREHANGDEARHLFVAHHGGRGDAALQVPELGEWQPLFGAEDIASFSGGELTVRPLSTVVLACYS</sequence>
<organism evidence="3 4">
    <name type="scientific">Paenibacillus gansuensis</name>
    <dbReference type="NCBI Taxonomy" id="306542"/>
    <lineage>
        <taxon>Bacteria</taxon>
        <taxon>Bacillati</taxon>
        <taxon>Bacillota</taxon>
        <taxon>Bacilli</taxon>
        <taxon>Bacillales</taxon>
        <taxon>Paenibacillaceae</taxon>
        <taxon>Paenibacillus</taxon>
    </lineage>
</organism>
<dbReference type="InterPro" id="IPR004193">
    <property type="entry name" value="Glyco_hydro_13_N"/>
</dbReference>
<evidence type="ECO:0000256" key="1">
    <source>
        <dbReference type="ARBA" id="ARBA00008061"/>
    </source>
</evidence>
<dbReference type="EMBL" id="JBHUME010000019">
    <property type="protein sequence ID" value="MFD2615471.1"/>
    <property type="molecule type" value="Genomic_DNA"/>
</dbReference>
<dbReference type="Proteomes" id="UP001597541">
    <property type="component" value="Unassembled WGS sequence"/>
</dbReference>
<dbReference type="InterPro" id="IPR017853">
    <property type="entry name" value="GH"/>
</dbReference>
<name>A0ABW5PKB1_9BACL</name>
<dbReference type="InterPro" id="IPR037439">
    <property type="entry name" value="Branching_enzy"/>
</dbReference>
<dbReference type="SUPFAM" id="SSF81296">
    <property type="entry name" value="E set domains"/>
    <property type="match status" value="1"/>
</dbReference>
<dbReference type="InterPro" id="IPR013783">
    <property type="entry name" value="Ig-like_fold"/>
</dbReference>
<dbReference type="Pfam" id="PF21653">
    <property type="entry name" value="pulA_all-beta"/>
    <property type="match status" value="1"/>
</dbReference>
<dbReference type="Gene3D" id="3.20.20.80">
    <property type="entry name" value="Glycosidases"/>
    <property type="match status" value="1"/>
</dbReference>
<dbReference type="PIRSF" id="PIRSF000463">
    <property type="entry name" value="GlgB"/>
    <property type="match status" value="1"/>
</dbReference>
<keyword evidence="3" id="KW-0378">Hydrolase</keyword>
<dbReference type="Gene3D" id="2.60.40.10">
    <property type="entry name" value="Immunoglobulins"/>
    <property type="match status" value="1"/>
</dbReference>
<dbReference type="CDD" id="cd02860">
    <property type="entry name" value="E_set_Pullulanase"/>
    <property type="match status" value="1"/>
</dbReference>
<evidence type="ECO:0000259" key="2">
    <source>
        <dbReference type="SMART" id="SM00642"/>
    </source>
</evidence>
<gene>
    <name evidence="3" type="primary">pulA</name>
    <name evidence="3" type="ORF">ACFSUF_23990</name>
</gene>
<comment type="caution">
    <text evidence="3">The sequence shown here is derived from an EMBL/GenBank/DDBJ whole genome shotgun (WGS) entry which is preliminary data.</text>
</comment>
<dbReference type="Gene3D" id="2.60.40.1180">
    <property type="entry name" value="Golgi alpha-mannosidase II"/>
    <property type="match status" value="1"/>
</dbReference>
<dbReference type="PANTHER" id="PTHR43002">
    <property type="entry name" value="GLYCOGEN DEBRANCHING ENZYME"/>
    <property type="match status" value="1"/>
</dbReference>
<keyword evidence="3" id="KW-0326">Glycosidase</keyword>
<proteinExistence type="inferred from homology"/>
<reference evidence="4" key="1">
    <citation type="journal article" date="2019" name="Int. J. Syst. Evol. Microbiol.">
        <title>The Global Catalogue of Microorganisms (GCM) 10K type strain sequencing project: providing services to taxonomists for standard genome sequencing and annotation.</title>
        <authorList>
            <consortium name="The Broad Institute Genomics Platform"/>
            <consortium name="The Broad Institute Genome Sequencing Center for Infectious Disease"/>
            <person name="Wu L."/>
            <person name="Ma J."/>
        </authorList>
    </citation>
    <scope>NUCLEOTIDE SEQUENCE [LARGE SCALE GENOMIC DNA]</scope>
    <source>
        <strain evidence="4">KCTC 3950</strain>
    </source>
</reference>
<comment type="similarity">
    <text evidence="1">Belongs to the glycosyl hydrolase 13 family.</text>
</comment>
<dbReference type="InterPro" id="IPR049117">
    <property type="entry name" value="pulA_all-beta"/>
</dbReference>
<dbReference type="RefSeq" id="WP_377607378.1">
    <property type="nucleotide sequence ID" value="NZ_JBHUME010000019.1"/>
</dbReference>
<dbReference type="InterPro" id="IPR006047">
    <property type="entry name" value="GH13_cat_dom"/>
</dbReference>
<evidence type="ECO:0000313" key="3">
    <source>
        <dbReference type="EMBL" id="MFD2615471.1"/>
    </source>
</evidence>
<dbReference type="Pfam" id="PF00128">
    <property type="entry name" value="Alpha-amylase"/>
    <property type="match status" value="1"/>
</dbReference>